<accession>A0A9Q1IRC0</accession>
<reference evidence="1" key="1">
    <citation type="journal article" date="2023" name="Science">
        <title>Genome structures resolve the early diversification of teleost fishes.</title>
        <authorList>
            <person name="Parey E."/>
            <person name="Louis A."/>
            <person name="Montfort J."/>
            <person name="Bouchez O."/>
            <person name="Roques C."/>
            <person name="Iampietro C."/>
            <person name="Lluch J."/>
            <person name="Castinel A."/>
            <person name="Donnadieu C."/>
            <person name="Desvignes T."/>
            <person name="Floi Bucao C."/>
            <person name="Jouanno E."/>
            <person name="Wen M."/>
            <person name="Mejri S."/>
            <person name="Dirks R."/>
            <person name="Jansen H."/>
            <person name="Henkel C."/>
            <person name="Chen W.J."/>
            <person name="Zahm M."/>
            <person name="Cabau C."/>
            <person name="Klopp C."/>
            <person name="Thompson A.W."/>
            <person name="Robinson-Rechavi M."/>
            <person name="Braasch I."/>
            <person name="Lecointre G."/>
            <person name="Bobe J."/>
            <person name="Postlethwait J.H."/>
            <person name="Berthelot C."/>
            <person name="Roest Crollius H."/>
            <person name="Guiguen Y."/>
        </authorList>
    </citation>
    <scope>NUCLEOTIDE SEQUENCE</scope>
    <source>
        <strain evidence="1">WJC10195</strain>
    </source>
</reference>
<dbReference type="AlphaFoldDB" id="A0A9Q1IRC0"/>
<dbReference type="EMBL" id="JAINUF010000009">
    <property type="protein sequence ID" value="KAJ8349628.1"/>
    <property type="molecule type" value="Genomic_DNA"/>
</dbReference>
<organism evidence="1 2">
    <name type="scientific">Synaphobranchus kaupii</name>
    <name type="common">Kaup's arrowtooth eel</name>
    <dbReference type="NCBI Taxonomy" id="118154"/>
    <lineage>
        <taxon>Eukaryota</taxon>
        <taxon>Metazoa</taxon>
        <taxon>Chordata</taxon>
        <taxon>Craniata</taxon>
        <taxon>Vertebrata</taxon>
        <taxon>Euteleostomi</taxon>
        <taxon>Actinopterygii</taxon>
        <taxon>Neopterygii</taxon>
        <taxon>Teleostei</taxon>
        <taxon>Anguilliformes</taxon>
        <taxon>Synaphobranchidae</taxon>
        <taxon>Synaphobranchus</taxon>
    </lineage>
</organism>
<evidence type="ECO:0000313" key="1">
    <source>
        <dbReference type="EMBL" id="KAJ8349628.1"/>
    </source>
</evidence>
<dbReference type="Proteomes" id="UP001152622">
    <property type="component" value="Chromosome 9"/>
</dbReference>
<sequence length="127" mass="13743">MGARTACSGRFFLLAGNFQGCSRASGSFRNRTGFARTLHQPQITRSLHKHHYRGKLCPEIPVASTLLMDRGESALDAHSSGTVAVKPPNGSHGRALNIAITDIACHETQADHRHGHLQTRCAVETCV</sequence>
<comment type="caution">
    <text evidence="1">The sequence shown here is derived from an EMBL/GenBank/DDBJ whole genome shotgun (WGS) entry which is preliminary data.</text>
</comment>
<name>A0A9Q1IRC0_SYNKA</name>
<evidence type="ECO:0000313" key="2">
    <source>
        <dbReference type="Proteomes" id="UP001152622"/>
    </source>
</evidence>
<protein>
    <submittedName>
        <fullName evidence="1">Uncharacterized protein</fullName>
    </submittedName>
</protein>
<keyword evidence="2" id="KW-1185">Reference proteome</keyword>
<proteinExistence type="predicted"/>
<gene>
    <name evidence="1" type="ORF">SKAU_G00247580</name>
</gene>